<dbReference type="Gene3D" id="2.130.10.10">
    <property type="entry name" value="YVTN repeat-like/Quinoprotein amine dehydrogenase"/>
    <property type="match status" value="2"/>
</dbReference>
<feature type="region of interest" description="Disordered" evidence="1">
    <location>
        <begin position="1071"/>
        <end position="1095"/>
    </location>
</feature>
<accession>A0A9P4USA6</accession>
<sequence length="1306" mass="144810">MSQATRTRPQIGVLTRTVIRSPVVKHVLHARIRNRQTNDVAFVGEHFVDIKQVTEGGFLEHVATKHDFDSRIRAAATFTVKRESPEDRLNIKTEDGDGHGVETPPQLLLLTLESQTLLLLYLAKDESGSYSFRQQALPLETYEEVLFRPGARIAVDPLSRAVAIAANERHVVIFSAKPEGHMQEQIRRGDKDWSPVARERLVEIRGPLQHVEFLFPPNDDENHVILLLILVDGRSTRAAWVDWSVSSGLRDAEFYRGQELSSITDVPHLLIPIRNASFLLVHNERIVMWKNLLSRTASKFVVQTVEDDSEYPGSSPRKPLLVSWCRPLRNSAARFRQDDLYLLREDGAAFLCSIRDEGTMWSRAGNLECHSGTAFASLGGERDPDILAIAGEMCSGSIISIGMHAENFSRAETMRPTLIETIPNWASATDLLTSSLPHSSGRSTRTRDGLFVTSSRQPYGSIAEIRHGLQAKMVTYTDIPGLRHVNDFWLLPLEGELLLILSMPDASALLKIPSTFAPEEIEQLDEAGNFDLEHRTLTAGVLSDGQIFQITDHAVVATSKLEQNFEDTQIFTIDQGSLITAASFDPQIQTIVVAEESAESQRLRRFFRQELGDAMQSDELLLNDSQAVLCVALASTQKSYGIACTEKELLLFDTKPKGKMRILQRQPIIDLTKEPGVCSYAIILKPSDEADDMNDDLAICGLRDGRLLMVKIHLHQDETSLGDGWTVELGQSTVKLMQPLGDLGSGFATCGLDTYLLTCPPTGHQLSIQPIWLSDTARPEFSQGAISCVSQLPPADLLRYDDLADYNVMISGNELLVCSVGSHPTVVPRHVKVESTPTRLLYTKEQRLIVTAGFKTGVRTLSIAPQQGFQDETRQIWPVIEIIPAKADKPACCFEMQPGERVYALLDWTFALSREKTYFFLLVGGSYVSGKEKVQKGQVTFLQPAMKDNSMQINRRSSVKFNAPVYSLAWYDENTFVACFGMNVTLHRFLQETKEWEQICDPFTLLSPGVSVSVTGGRINIGTLRDSLVCLTLEDIAPAAPGHPSVKLKSRSVGPGVFQTLGHLVVPLTSPQQSTSSAANSKAHDLSDAHQQPVTTNNGYSHDSASILFTAHLPRSLTRLRQSNLRSAWKPIPPPCVLVHNIIGCSADGAVTGICLLDLALTRRLCWLQRLCEWSELLSPCSFSAPLYVPASDTAAEDPFRRLEMPFTMGFSAELDEHDKSGSAEVIVKTNHIGTERHLHVDADILARLFEHGGRAGAVRIAKNLVRKAATRDDRVGEWVSAHMEQELIAVDDIVQLVELLIDCWL</sequence>
<dbReference type="Pfam" id="PF10433">
    <property type="entry name" value="Beta-prop_RSE1_1st"/>
    <property type="match status" value="1"/>
</dbReference>
<proteinExistence type="predicted"/>
<dbReference type="InterPro" id="IPR050358">
    <property type="entry name" value="RSE1/DDB1/CFT1"/>
</dbReference>
<comment type="caution">
    <text evidence="3">The sequence shown here is derived from an EMBL/GenBank/DDBJ whole genome shotgun (WGS) entry which is preliminary data.</text>
</comment>
<dbReference type="EMBL" id="MU003779">
    <property type="protein sequence ID" value="KAF2722880.1"/>
    <property type="molecule type" value="Genomic_DNA"/>
</dbReference>
<name>A0A9P4USA6_9PEZI</name>
<evidence type="ECO:0000259" key="2">
    <source>
        <dbReference type="Pfam" id="PF10433"/>
    </source>
</evidence>
<evidence type="ECO:0000256" key="1">
    <source>
        <dbReference type="SAM" id="MobiDB-lite"/>
    </source>
</evidence>
<feature type="compositionally biased region" description="Polar residues" evidence="1">
    <location>
        <begin position="1071"/>
        <end position="1080"/>
    </location>
</feature>
<evidence type="ECO:0000313" key="4">
    <source>
        <dbReference type="Proteomes" id="UP000799441"/>
    </source>
</evidence>
<dbReference type="PANTHER" id="PTHR10644">
    <property type="entry name" value="DNA REPAIR/RNA PROCESSING CPSF FAMILY"/>
    <property type="match status" value="1"/>
</dbReference>
<organism evidence="3 4">
    <name type="scientific">Polychaeton citri CBS 116435</name>
    <dbReference type="NCBI Taxonomy" id="1314669"/>
    <lineage>
        <taxon>Eukaryota</taxon>
        <taxon>Fungi</taxon>
        <taxon>Dikarya</taxon>
        <taxon>Ascomycota</taxon>
        <taxon>Pezizomycotina</taxon>
        <taxon>Dothideomycetes</taxon>
        <taxon>Dothideomycetidae</taxon>
        <taxon>Capnodiales</taxon>
        <taxon>Capnodiaceae</taxon>
        <taxon>Polychaeton</taxon>
    </lineage>
</organism>
<dbReference type="InterPro" id="IPR018846">
    <property type="entry name" value="Beta-prop_RSE1/DDB1/CPSF1_1st"/>
</dbReference>
<feature type="domain" description="RSE1/DDB1/CPSF1 first beta-propeller" evidence="2">
    <location>
        <begin position="23"/>
        <end position="422"/>
    </location>
</feature>
<dbReference type="InterPro" id="IPR015943">
    <property type="entry name" value="WD40/YVTN_repeat-like_dom_sf"/>
</dbReference>
<reference evidence="3" key="1">
    <citation type="journal article" date="2020" name="Stud. Mycol.">
        <title>101 Dothideomycetes genomes: a test case for predicting lifestyles and emergence of pathogens.</title>
        <authorList>
            <person name="Haridas S."/>
            <person name="Albert R."/>
            <person name="Binder M."/>
            <person name="Bloem J."/>
            <person name="Labutti K."/>
            <person name="Salamov A."/>
            <person name="Andreopoulos B."/>
            <person name="Baker S."/>
            <person name="Barry K."/>
            <person name="Bills G."/>
            <person name="Bluhm B."/>
            <person name="Cannon C."/>
            <person name="Castanera R."/>
            <person name="Culley D."/>
            <person name="Daum C."/>
            <person name="Ezra D."/>
            <person name="Gonzalez J."/>
            <person name="Henrissat B."/>
            <person name="Kuo A."/>
            <person name="Liang C."/>
            <person name="Lipzen A."/>
            <person name="Lutzoni F."/>
            <person name="Magnuson J."/>
            <person name="Mondo S."/>
            <person name="Nolan M."/>
            <person name="Ohm R."/>
            <person name="Pangilinan J."/>
            <person name="Park H.-J."/>
            <person name="Ramirez L."/>
            <person name="Alfaro M."/>
            <person name="Sun H."/>
            <person name="Tritt A."/>
            <person name="Yoshinaga Y."/>
            <person name="Zwiers L.-H."/>
            <person name="Turgeon B."/>
            <person name="Goodwin S."/>
            <person name="Spatafora J."/>
            <person name="Crous P."/>
            <person name="Grigoriev I."/>
        </authorList>
    </citation>
    <scope>NUCLEOTIDE SEQUENCE</scope>
    <source>
        <strain evidence="3">CBS 116435</strain>
    </source>
</reference>
<gene>
    <name evidence="3" type="ORF">K431DRAFT_326425</name>
</gene>
<protein>
    <recommendedName>
        <fullName evidence="2">RSE1/DDB1/CPSF1 first beta-propeller domain-containing protein</fullName>
    </recommendedName>
</protein>
<evidence type="ECO:0000313" key="3">
    <source>
        <dbReference type="EMBL" id="KAF2722880.1"/>
    </source>
</evidence>
<keyword evidence="4" id="KW-1185">Reference proteome</keyword>
<dbReference type="OrthoDB" id="20774at2759"/>
<dbReference type="Proteomes" id="UP000799441">
    <property type="component" value="Unassembled WGS sequence"/>
</dbReference>